<evidence type="ECO:0000313" key="1">
    <source>
        <dbReference type="EMBL" id="ROR93540.1"/>
    </source>
</evidence>
<reference evidence="1 2" key="1">
    <citation type="submission" date="2018-11" db="EMBL/GenBank/DDBJ databases">
        <title>Sequencing the genomes of 1000 actinobacteria strains.</title>
        <authorList>
            <person name="Klenk H.-P."/>
        </authorList>
    </citation>
    <scope>NUCLEOTIDE SEQUENCE [LARGE SCALE GENOMIC DNA]</scope>
    <source>
        <strain evidence="1 2">DSM 13521</strain>
    </source>
</reference>
<keyword evidence="2" id="KW-1185">Reference proteome</keyword>
<sequence length="72" mass="7644">MVDILVRAVPDGDAARIAAGAARLGISQSEYLRRLLHDAVRTAPTPLEDLAGSATGMFPPNVLDDLDAEWAE</sequence>
<dbReference type="InterPro" id="IPR013321">
    <property type="entry name" value="Arc_rbn_hlx_hlx"/>
</dbReference>
<proteinExistence type="predicted"/>
<protein>
    <recommendedName>
        <fullName evidence="3">Ribbon-helix-helix CopG family protein</fullName>
    </recommendedName>
</protein>
<organism evidence="1 2">
    <name type="scientific">Salana multivorans</name>
    <dbReference type="NCBI Taxonomy" id="120377"/>
    <lineage>
        <taxon>Bacteria</taxon>
        <taxon>Bacillati</taxon>
        <taxon>Actinomycetota</taxon>
        <taxon>Actinomycetes</taxon>
        <taxon>Micrococcales</taxon>
        <taxon>Beutenbergiaceae</taxon>
        <taxon>Salana</taxon>
    </lineage>
</organism>
<evidence type="ECO:0008006" key="3">
    <source>
        <dbReference type="Google" id="ProtNLM"/>
    </source>
</evidence>
<evidence type="ECO:0000313" key="2">
    <source>
        <dbReference type="Proteomes" id="UP000275356"/>
    </source>
</evidence>
<accession>A0A3N2D185</accession>
<dbReference type="RefSeq" id="WP_123740486.1">
    <property type="nucleotide sequence ID" value="NZ_RKHQ01000002.1"/>
</dbReference>
<dbReference type="InterPro" id="IPR010985">
    <property type="entry name" value="Ribbon_hlx_hlx"/>
</dbReference>
<dbReference type="GO" id="GO:0006355">
    <property type="term" value="P:regulation of DNA-templated transcription"/>
    <property type="evidence" value="ECO:0007669"/>
    <property type="project" value="InterPro"/>
</dbReference>
<comment type="caution">
    <text evidence="1">The sequence shown here is derived from an EMBL/GenBank/DDBJ whole genome shotgun (WGS) entry which is preliminary data.</text>
</comment>
<dbReference type="Gene3D" id="1.10.1220.10">
    <property type="entry name" value="Met repressor-like"/>
    <property type="match status" value="1"/>
</dbReference>
<dbReference type="EMBL" id="RKHQ01000002">
    <property type="protein sequence ID" value="ROR93540.1"/>
    <property type="molecule type" value="Genomic_DNA"/>
</dbReference>
<dbReference type="SUPFAM" id="SSF47598">
    <property type="entry name" value="Ribbon-helix-helix"/>
    <property type="match status" value="1"/>
</dbReference>
<dbReference type="OrthoDB" id="3215765at2"/>
<dbReference type="Proteomes" id="UP000275356">
    <property type="component" value="Unassembled WGS sequence"/>
</dbReference>
<gene>
    <name evidence="1" type="ORF">EDD28_2956</name>
</gene>
<dbReference type="AlphaFoldDB" id="A0A3N2D185"/>
<name>A0A3N2D185_9MICO</name>